<dbReference type="EMBL" id="JBFYGN010000002">
    <property type="protein sequence ID" value="MEX8191537.1"/>
    <property type="molecule type" value="Genomic_DNA"/>
</dbReference>
<protein>
    <submittedName>
        <fullName evidence="1">Carboxypeptidase-like regulatory domain-containing protein</fullName>
    </submittedName>
</protein>
<name>A0ABV3ZPI9_9BURK</name>
<organism evidence="1 2">
    <name type="scientific">Comamonas guangdongensis</name>
    <dbReference type="NCBI Taxonomy" id="510515"/>
    <lineage>
        <taxon>Bacteria</taxon>
        <taxon>Pseudomonadati</taxon>
        <taxon>Pseudomonadota</taxon>
        <taxon>Betaproteobacteria</taxon>
        <taxon>Burkholderiales</taxon>
        <taxon>Comamonadaceae</taxon>
        <taxon>Comamonas</taxon>
    </lineage>
</organism>
<comment type="caution">
    <text evidence="1">The sequence shown here is derived from an EMBL/GenBank/DDBJ whole genome shotgun (WGS) entry which is preliminary data.</text>
</comment>
<evidence type="ECO:0000313" key="2">
    <source>
        <dbReference type="Proteomes" id="UP001561046"/>
    </source>
</evidence>
<accession>A0ABV3ZPI9</accession>
<evidence type="ECO:0000313" key="1">
    <source>
        <dbReference type="EMBL" id="MEX8191537.1"/>
    </source>
</evidence>
<dbReference type="Proteomes" id="UP001561046">
    <property type="component" value="Unassembled WGS sequence"/>
</dbReference>
<gene>
    <name evidence="1" type="ORF">AB6724_01640</name>
</gene>
<dbReference type="RefSeq" id="WP_369336763.1">
    <property type="nucleotide sequence ID" value="NZ_JBFYGN010000002.1"/>
</dbReference>
<keyword evidence="2" id="KW-1185">Reference proteome</keyword>
<reference evidence="1 2" key="1">
    <citation type="journal article" date="2013" name="Int. J. Syst. Evol. Microbiol.">
        <title>Comamonas guangdongensis sp. nov., isolated from subterranean forest sediment, and emended description of the genus Comamonas.</title>
        <authorList>
            <person name="Zhang J."/>
            <person name="Wang Y."/>
            <person name="Zhou S."/>
            <person name="Wu C."/>
            <person name="He J."/>
            <person name="Li F."/>
        </authorList>
    </citation>
    <scope>NUCLEOTIDE SEQUENCE [LARGE SCALE GENOMIC DNA]</scope>
    <source>
        <strain evidence="1 2">CCTCC AB2011133</strain>
    </source>
</reference>
<sequence length="410" mass="43561">MNGTAAVGAPIANAALNFTCVAGGGNSLATTDANGSYSLTLDATLPCLVTVDSGSGTRLSGAITAAGVANVTPFTHLALQGLSLQSLTPDNLQAAWSSVQAQLQVLGIGYNQNPFTTSFKANGVDPMDQALDQLQAQGVTSEVLKQIAIGVTLDETKRKTCEPTNANPYGSCWRVQTPGSPGVTWANVAGNTVTIGSNSYVFQTPDSWLGFPVSYTPEMGTDDAFVTQQCNAGPKLAYQLISPKARQLREDEFAPILKSWETEGEKLHFYMLQDCKVASGQNGADGVNLSSAEVAKLTINADGSGTFFAREIDAQSPGGFREYTENYTAAQMRDVLFHGKPFPKDPSDKNPDPWDTYATVYVHMSRDNTPTLAVSLRQKRTDGGTGLTGDMFGTALMIEHDVPGVDYFPI</sequence>
<proteinExistence type="predicted"/>